<feature type="chain" id="PRO_5020646792" evidence="1">
    <location>
        <begin position="23"/>
        <end position="79"/>
    </location>
</feature>
<reference evidence="2 3" key="2">
    <citation type="journal article" date="2019" name="G3 (Bethesda)">
        <title>Hybrid Assembly of the Genome of the Entomopathogenic Nematode Steinernema carpocapsae Identifies the X-Chromosome.</title>
        <authorList>
            <person name="Serra L."/>
            <person name="Macchietto M."/>
            <person name="Macias-Munoz A."/>
            <person name="McGill C.J."/>
            <person name="Rodriguez I.M."/>
            <person name="Rodriguez B."/>
            <person name="Murad R."/>
            <person name="Mortazavi A."/>
        </authorList>
    </citation>
    <scope>NUCLEOTIDE SEQUENCE [LARGE SCALE GENOMIC DNA]</scope>
    <source>
        <strain evidence="2 3">ALL</strain>
    </source>
</reference>
<reference evidence="2 3" key="1">
    <citation type="journal article" date="2015" name="Genome Biol.">
        <title>Comparative genomics of Steinernema reveals deeply conserved gene regulatory networks.</title>
        <authorList>
            <person name="Dillman A.R."/>
            <person name="Macchietto M."/>
            <person name="Porter C.F."/>
            <person name="Rogers A."/>
            <person name="Williams B."/>
            <person name="Antoshechkin I."/>
            <person name="Lee M.M."/>
            <person name="Goodwin Z."/>
            <person name="Lu X."/>
            <person name="Lewis E.E."/>
            <person name="Goodrich-Blair H."/>
            <person name="Stock S.P."/>
            <person name="Adams B.J."/>
            <person name="Sternberg P.W."/>
            <person name="Mortazavi A."/>
        </authorList>
    </citation>
    <scope>NUCLEOTIDE SEQUENCE [LARGE SCALE GENOMIC DNA]</scope>
    <source>
        <strain evidence="2 3">ALL</strain>
    </source>
</reference>
<sequence length="79" mass="9077">MKLFSVLFPALLTVLIVLSVQAEIDLRPLSRTNRVRVKRDWLSDLMTRGYQPAYEPPHPMWTGWRCEGTNGIFLDCAGK</sequence>
<name>A0A4U8UPJ3_STECR</name>
<dbReference type="OrthoDB" id="10382558at2759"/>
<comment type="caution">
    <text evidence="2">The sequence shown here is derived from an EMBL/GenBank/DDBJ whole genome shotgun (WGS) entry which is preliminary data.</text>
</comment>
<proteinExistence type="predicted"/>
<dbReference type="AlphaFoldDB" id="A0A4U8UPJ3"/>
<evidence type="ECO:0000313" key="3">
    <source>
        <dbReference type="Proteomes" id="UP000298663"/>
    </source>
</evidence>
<gene>
    <name evidence="2" type="ORF">L596_002514</name>
</gene>
<organism evidence="2 3">
    <name type="scientific">Steinernema carpocapsae</name>
    <name type="common">Entomopathogenic nematode</name>
    <dbReference type="NCBI Taxonomy" id="34508"/>
    <lineage>
        <taxon>Eukaryota</taxon>
        <taxon>Metazoa</taxon>
        <taxon>Ecdysozoa</taxon>
        <taxon>Nematoda</taxon>
        <taxon>Chromadorea</taxon>
        <taxon>Rhabditida</taxon>
        <taxon>Tylenchina</taxon>
        <taxon>Panagrolaimomorpha</taxon>
        <taxon>Strongyloidoidea</taxon>
        <taxon>Steinernematidae</taxon>
        <taxon>Steinernema</taxon>
    </lineage>
</organism>
<feature type="signal peptide" evidence="1">
    <location>
        <begin position="1"/>
        <end position="22"/>
    </location>
</feature>
<evidence type="ECO:0000256" key="1">
    <source>
        <dbReference type="SAM" id="SignalP"/>
    </source>
</evidence>
<protein>
    <submittedName>
        <fullName evidence="2">Uncharacterized protein</fullName>
    </submittedName>
</protein>
<dbReference type="EMBL" id="AZBU02000001">
    <property type="protein sequence ID" value="TMS35034.1"/>
    <property type="molecule type" value="Genomic_DNA"/>
</dbReference>
<keyword evidence="1" id="KW-0732">Signal</keyword>
<accession>A0A4U8UPJ3</accession>
<keyword evidence="3" id="KW-1185">Reference proteome</keyword>
<dbReference type="Proteomes" id="UP000298663">
    <property type="component" value="Unassembled WGS sequence"/>
</dbReference>
<evidence type="ECO:0000313" key="2">
    <source>
        <dbReference type="EMBL" id="TMS35034.1"/>
    </source>
</evidence>